<evidence type="ECO:0000313" key="11">
    <source>
        <dbReference type="EMBL" id="ASN72687.1"/>
    </source>
</evidence>
<evidence type="ECO:0000313" key="6">
    <source>
        <dbReference type="EMBL" id="ASN70851.1"/>
    </source>
</evidence>
<evidence type="ECO:0000313" key="5">
    <source>
        <dbReference type="EMBL" id="ASN70793.1"/>
    </source>
</evidence>
<dbReference type="EMBL" id="MF417914">
    <property type="protein sequence ID" value="ASN70851.1"/>
    <property type="molecule type" value="Genomic_DNA"/>
</dbReference>
<evidence type="ECO:0000313" key="3">
    <source>
        <dbReference type="EMBL" id="ASN70736.1"/>
    </source>
</evidence>
<evidence type="ECO:0000313" key="10">
    <source>
        <dbReference type="EMBL" id="ASN71148.1"/>
    </source>
</evidence>
<evidence type="ECO:0000313" key="8">
    <source>
        <dbReference type="EMBL" id="ASN70981.1"/>
    </source>
</evidence>
<dbReference type="EMBL" id="MF417915">
    <property type="protein sequence ID" value="ASN70911.1"/>
    <property type="molecule type" value="Genomic_DNA"/>
</dbReference>
<organism evidence="2">
    <name type="scientific">uncultured Caudovirales phage</name>
    <dbReference type="NCBI Taxonomy" id="2100421"/>
    <lineage>
        <taxon>Viruses</taxon>
        <taxon>Duplodnaviria</taxon>
        <taxon>Heunggongvirae</taxon>
        <taxon>Uroviricota</taxon>
        <taxon>Caudoviricetes</taxon>
        <taxon>Peduoviridae</taxon>
        <taxon>Maltschvirus</taxon>
        <taxon>Maltschvirus maltsch</taxon>
    </lineage>
</organism>
<evidence type="ECO:0000313" key="9">
    <source>
        <dbReference type="EMBL" id="ASN71092.1"/>
    </source>
</evidence>
<evidence type="ECO:0000313" key="7">
    <source>
        <dbReference type="EMBL" id="ASN70911.1"/>
    </source>
</evidence>
<dbReference type="EMBL" id="MF417968">
    <property type="protein sequence ID" value="ASN72687.1"/>
    <property type="molecule type" value="Genomic_DNA"/>
</dbReference>
<dbReference type="EMBL" id="MF417918">
    <property type="protein sequence ID" value="ASN71092.1"/>
    <property type="molecule type" value="Genomic_DNA"/>
</dbReference>
<dbReference type="EMBL" id="MF417898">
    <property type="protein sequence ID" value="ASN69914.1"/>
    <property type="molecule type" value="Genomic_DNA"/>
</dbReference>
<evidence type="ECO:0000313" key="2">
    <source>
        <dbReference type="EMBL" id="ASN70632.1"/>
    </source>
</evidence>
<reference evidence="2" key="1">
    <citation type="submission" date="2017-06" db="EMBL/GenBank/DDBJ databases">
        <title>Novel phages from South African skin metaviromes.</title>
        <authorList>
            <person name="van Zyl L.J."/>
            <person name="Abrahams Y."/>
            <person name="Stander E.A."/>
            <person name="Kirby B.M."/>
            <person name="Clavaud C."/>
            <person name="Farcet C."/>
            <person name="Breton L."/>
            <person name="Trindade M.I."/>
        </authorList>
    </citation>
    <scope>NUCLEOTIDE SEQUENCE</scope>
</reference>
<evidence type="ECO:0000313" key="4">
    <source>
        <dbReference type="EMBL" id="ASN70756.1"/>
    </source>
</evidence>
<dbReference type="EMBL" id="MF417912">
    <property type="protein sequence ID" value="ASN70756.1"/>
    <property type="molecule type" value="Genomic_DNA"/>
</dbReference>
<evidence type="ECO:0000313" key="1">
    <source>
        <dbReference type="EMBL" id="ASN69914.1"/>
    </source>
</evidence>
<dbReference type="EMBL" id="MF417913">
    <property type="protein sequence ID" value="ASN70793.1"/>
    <property type="molecule type" value="Genomic_DNA"/>
</dbReference>
<accession>A0A2H4J5U9</accession>
<protein>
    <recommendedName>
        <fullName evidence="12">AlpA family phage regulatory protein</fullName>
    </recommendedName>
</protein>
<dbReference type="EMBL" id="MF417920">
    <property type="protein sequence ID" value="ASN71148.1"/>
    <property type="molecule type" value="Genomic_DNA"/>
</dbReference>
<name>A0A2H4J5U9_9CAUD</name>
<dbReference type="EMBL" id="MF417910">
    <property type="protein sequence ID" value="ASN70632.1"/>
    <property type="molecule type" value="Genomic_DNA"/>
</dbReference>
<dbReference type="EMBL" id="MF417916">
    <property type="protein sequence ID" value="ASN70981.1"/>
    <property type="molecule type" value="Genomic_DNA"/>
</dbReference>
<gene>
    <name evidence="4" type="ORF">10AX4_20</name>
    <name evidence="10" type="ORF">10F8_4</name>
    <name evidence="2" type="ORF">2AX5_2</name>
    <name evidence="1" type="ORF">7AX6_42</name>
    <name evidence="9" type="ORF">7F17_50</name>
    <name evidence="8" type="ORF">7S13_40</name>
    <name evidence="7" type="ORF">8AX8_23</name>
    <name evidence="11" type="ORF">8F9_1</name>
    <name evidence="6" type="ORF">8S2_15</name>
    <name evidence="3" type="ORF">9AX3_53</name>
    <name evidence="5" type="ORF">9S2_7</name>
</gene>
<evidence type="ECO:0008006" key="12">
    <source>
        <dbReference type="Google" id="ProtNLM"/>
    </source>
</evidence>
<sequence length="76" mass="8510">MEQQHTALVGNKEVLKMLGMQSVSGLNKLRVRDKTFPAPIKSSDARGARCRFDPVEVEKWIEGKKAARNQQANADE</sequence>
<dbReference type="EMBL" id="MF417911">
    <property type="protein sequence ID" value="ASN70736.1"/>
    <property type="molecule type" value="Genomic_DNA"/>
</dbReference>
<proteinExistence type="predicted"/>